<gene>
    <name evidence="1" type="ORF">CSKR_108475</name>
</gene>
<protein>
    <submittedName>
        <fullName evidence="1">Uncharacterized protein</fullName>
    </submittedName>
</protein>
<dbReference type="AlphaFoldDB" id="A0A3R7EP09"/>
<organism evidence="1 2">
    <name type="scientific">Clonorchis sinensis</name>
    <name type="common">Chinese liver fluke</name>
    <dbReference type="NCBI Taxonomy" id="79923"/>
    <lineage>
        <taxon>Eukaryota</taxon>
        <taxon>Metazoa</taxon>
        <taxon>Spiralia</taxon>
        <taxon>Lophotrochozoa</taxon>
        <taxon>Platyhelminthes</taxon>
        <taxon>Trematoda</taxon>
        <taxon>Digenea</taxon>
        <taxon>Opisthorchiida</taxon>
        <taxon>Opisthorchiata</taxon>
        <taxon>Opisthorchiidae</taxon>
        <taxon>Clonorchis</taxon>
    </lineage>
</organism>
<comment type="caution">
    <text evidence="1">The sequence shown here is derived from an EMBL/GenBank/DDBJ whole genome shotgun (WGS) entry which is preliminary data.</text>
</comment>
<reference evidence="1 2" key="1">
    <citation type="journal article" date="2018" name="Biotechnol. Adv.">
        <title>Improved genomic resources and new bioinformatic workflow for the carcinogenic parasite Clonorchis sinensis: Biotechnological implications.</title>
        <authorList>
            <person name="Wang D."/>
            <person name="Korhonen P.K."/>
            <person name="Gasser R.B."/>
            <person name="Young N.D."/>
        </authorList>
    </citation>
    <scope>NUCLEOTIDE SEQUENCE [LARGE SCALE GENOMIC DNA]</scope>
    <source>
        <strain evidence="1">Cs-k2</strain>
    </source>
</reference>
<proteinExistence type="predicted"/>
<dbReference type="OrthoDB" id="10484153at2759"/>
<evidence type="ECO:0000313" key="2">
    <source>
        <dbReference type="Proteomes" id="UP000286415"/>
    </source>
</evidence>
<dbReference type="InParanoid" id="A0A3R7EP09"/>
<accession>A0A3R7EP09</accession>
<keyword evidence="2" id="KW-1185">Reference proteome</keyword>
<dbReference type="EMBL" id="NIRI02000013">
    <property type="protein sequence ID" value="KAG5453268.1"/>
    <property type="molecule type" value="Genomic_DNA"/>
</dbReference>
<name>A0A3R7EP09_CLOSI</name>
<evidence type="ECO:0000313" key="1">
    <source>
        <dbReference type="EMBL" id="KAG5453268.1"/>
    </source>
</evidence>
<reference evidence="1 2" key="2">
    <citation type="journal article" date="2021" name="Genomics">
        <title>High-quality reference genome for Clonorchis sinensis.</title>
        <authorList>
            <person name="Young N.D."/>
            <person name="Stroehlein A.J."/>
            <person name="Kinkar L."/>
            <person name="Wang T."/>
            <person name="Sohn W.M."/>
            <person name="Chang B.C.H."/>
            <person name="Kaur P."/>
            <person name="Weisz D."/>
            <person name="Dudchenko O."/>
            <person name="Aiden E.L."/>
            <person name="Korhonen P.K."/>
            <person name="Gasser R.B."/>
        </authorList>
    </citation>
    <scope>NUCLEOTIDE SEQUENCE [LARGE SCALE GENOMIC DNA]</scope>
    <source>
        <strain evidence="1">Cs-k2</strain>
    </source>
</reference>
<dbReference type="Proteomes" id="UP000286415">
    <property type="component" value="Unassembled WGS sequence"/>
</dbReference>
<sequence length="133" mass="15083">MAGKRSMKETMTSLGTICATRLPGWRPRDPHCVWLRTPEDKIVNRCQQRSCCQVYPDCLNECPEVTAFVDKPPFERFGFWGFARNSTWSNRLLETVYNAIKQMANSKPGVDLRSRLIVRSVGSIGCSVIPCPD</sequence>